<dbReference type="InterPro" id="IPR000101">
    <property type="entry name" value="GGT_peptidase"/>
</dbReference>
<dbReference type="GO" id="GO:0036374">
    <property type="term" value="F:glutathione hydrolase activity"/>
    <property type="evidence" value="ECO:0007669"/>
    <property type="project" value="UniProtKB-UniRule"/>
</dbReference>
<dbReference type="PRINTS" id="PR01210">
    <property type="entry name" value="GGTRANSPTASE"/>
</dbReference>
<evidence type="ECO:0000256" key="8">
    <source>
        <dbReference type="ARBA" id="ARBA00047417"/>
    </source>
</evidence>
<dbReference type="EC" id="3.4.19.13" evidence="11"/>
<evidence type="ECO:0000256" key="2">
    <source>
        <dbReference type="ARBA" id="ARBA00001089"/>
    </source>
</evidence>
<feature type="binding site" evidence="10">
    <location>
        <position position="375"/>
    </location>
    <ligand>
        <name>L-glutamate</name>
        <dbReference type="ChEBI" id="CHEBI:29985"/>
    </ligand>
</feature>
<dbReference type="GO" id="GO:0006751">
    <property type="term" value="P:glutathione catabolic process"/>
    <property type="evidence" value="ECO:0007669"/>
    <property type="project" value="UniProtKB-UniRule"/>
</dbReference>
<dbReference type="Gene3D" id="3.60.20.40">
    <property type="match status" value="1"/>
</dbReference>
<dbReference type="Pfam" id="PF01019">
    <property type="entry name" value="G_glu_transpept"/>
    <property type="match status" value="1"/>
</dbReference>
<comment type="subunit">
    <text evidence="11">This enzyme consists of two polypeptide chains, which are synthesized in precursor form from a single polypeptide.</text>
</comment>
<gene>
    <name evidence="12" type="primary">ggt</name>
    <name evidence="12" type="ORF">KME15_20785</name>
</gene>
<dbReference type="InterPro" id="IPR051792">
    <property type="entry name" value="GGT_bact"/>
</dbReference>
<dbReference type="EC" id="2.3.2.2" evidence="11"/>
<dbReference type="SUPFAM" id="SSF56235">
    <property type="entry name" value="N-terminal nucleophile aminohydrolases (Ntn hydrolases)"/>
    <property type="match status" value="1"/>
</dbReference>
<evidence type="ECO:0000256" key="5">
    <source>
        <dbReference type="ARBA" id="ARBA00022801"/>
    </source>
</evidence>
<protein>
    <recommendedName>
        <fullName evidence="11">Glutathione hydrolase proenzyme</fullName>
        <ecNumber evidence="11">2.3.2.2</ecNumber>
        <ecNumber evidence="11">3.4.19.13</ecNumber>
    </recommendedName>
    <component>
        <recommendedName>
            <fullName evidence="11">Glutathione hydrolase large chain</fullName>
        </recommendedName>
    </component>
    <component>
        <recommendedName>
            <fullName evidence="11">Glutathione hydrolase small chain</fullName>
        </recommendedName>
    </component>
</protein>
<comment type="catalytic activity">
    <reaction evidence="8 11">
        <text>an N-terminal (5-L-glutamyl)-[peptide] + an alpha-amino acid = 5-L-glutamyl amino acid + an N-terminal L-alpha-aminoacyl-[peptide]</text>
        <dbReference type="Rhea" id="RHEA:23904"/>
        <dbReference type="Rhea" id="RHEA-COMP:9780"/>
        <dbReference type="Rhea" id="RHEA-COMP:9795"/>
        <dbReference type="ChEBI" id="CHEBI:77644"/>
        <dbReference type="ChEBI" id="CHEBI:78597"/>
        <dbReference type="ChEBI" id="CHEBI:78599"/>
        <dbReference type="ChEBI" id="CHEBI:78608"/>
        <dbReference type="EC" id="2.3.2.2"/>
    </reaction>
</comment>
<keyword evidence="4 11" id="KW-0808">Transferase</keyword>
<dbReference type="Gene3D" id="1.10.246.130">
    <property type="match status" value="1"/>
</dbReference>
<feature type="binding site" evidence="10">
    <location>
        <position position="416"/>
    </location>
    <ligand>
        <name>L-glutamate</name>
        <dbReference type="ChEBI" id="CHEBI:29985"/>
    </ligand>
</feature>
<comment type="catalytic activity">
    <reaction evidence="1 11">
        <text>an S-substituted glutathione + H2O = an S-substituted L-cysteinylglycine + L-glutamate</text>
        <dbReference type="Rhea" id="RHEA:59468"/>
        <dbReference type="ChEBI" id="CHEBI:15377"/>
        <dbReference type="ChEBI" id="CHEBI:29985"/>
        <dbReference type="ChEBI" id="CHEBI:90779"/>
        <dbReference type="ChEBI" id="CHEBI:143103"/>
        <dbReference type="EC" id="3.4.19.13"/>
    </reaction>
</comment>
<evidence type="ECO:0000256" key="10">
    <source>
        <dbReference type="PIRSR" id="PIRSR600101-2"/>
    </source>
</evidence>
<keyword evidence="7 11" id="KW-0012">Acyltransferase</keyword>
<dbReference type="AlphaFoldDB" id="A0A951QFM8"/>
<evidence type="ECO:0000313" key="12">
    <source>
        <dbReference type="EMBL" id="MBW4661119.1"/>
    </source>
</evidence>
<organism evidence="12 13">
    <name type="scientific">Drouetiella hepatica Uher 2000/2452</name>
    <dbReference type="NCBI Taxonomy" id="904376"/>
    <lineage>
        <taxon>Bacteria</taxon>
        <taxon>Bacillati</taxon>
        <taxon>Cyanobacteriota</taxon>
        <taxon>Cyanophyceae</taxon>
        <taxon>Oculatellales</taxon>
        <taxon>Oculatellaceae</taxon>
        <taxon>Drouetiella</taxon>
    </lineage>
</organism>
<comment type="catalytic activity">
    <reaction evidence="2 11">
        <text>glutathione + H2O = L-cysteinylglycine + L-glutamate</text>
        <dbReference type="Rhea" id="RHEA:28807"/>
        <dbReference type="ChEBI" id="CHEBI:15377"/>
        <dbReference type="ChEBI" id="CHEBI:29985"/>
        <dbReference type="ChEBI" id="CHEBI:57925"/>
        <dbReference type="ChEBI" id="CHEBI:61694"/>
        <dbReference type="EC" id="3.4.19.13"/>
    </reaction>
</comment>
<evidence type="ECO:0000256" key="7">
    <source>
        <dbReference type="ARBA" id="ARBA00023315"/>
    </source>
</evidence>
<dbReference type="PANTHER" id="PTHR43199">
    <property type="entry name" value="GLUTATHIONE HYDROLASE"/>
    <property type="match status" value="1"/>
</dbReference>
<sequence>MPHGAIAAGHPKTAEAGLEMFRLGGNVFDAVVAAVMASFVVEPTLTSPAGGGFLLAHTQNDENILFDFFTQTPRQKRDLASVDFRPVEVNFGSVTQEFHIGLGSIAVPGAIGGLFQVHQRLGKLPMNVVMEPAIHYGRSGVEVTAFQEYCFQLLTPILTANPSTRQIFTKDGALLTAGMILKIPDLANTLEYLAQAGAREFYQGDIGRQLVQNCQEQGGYLTQADLDQYQVIERQPLITQYRGNTMLTNPPPSSGGALIAFALGLLESLDLAKIPFGSVEHVRSLAKVMQISNLARKDGYDDRLYQPDVAARFLDAAHLEPYVRSLNTLNKWGSTTHVSAIDSEGNAASVTTTNGEGSSYIIPGTGVMTNNMLGEADLHPNGFHQWQEDVRISSMMAPTIILRDRQPEVVLGSGGSNRIRTAILQVVSNLIDFGMTVEDAVNSSRIHWEAGMFNIEPGLGNPASDRMTFPFDEQVELWAQQNMFFGGVHAVTRSAAGELDGAGDRRRGGVFGMI</sequence>
<keyword evidence="11" id="KW-0317">Glutathione biosynthesis</keyword>
<comment type="similarity">
    <text evidence="3 11">Belongs to the gamma-glutamyltransferase family.</text>
</comment>
<name>A0A951QFM8_9CYAN</name>
<evidence type="ECO:0000256" key="1">
    <source>
        <dbReference type="ARBA" id="ARBA00001049"/>
    </source>
</evidence>
<dbReference type="InterPro" id="IPR043138">
    <property type="entry name" value="GGT_lsub"/>
</dbReference>
<evidence type="ECO:0000256" key="4">
    <source>
        <dbReference type="ARBA" id="ARBA00022679"/>
    </source>
</evidence>
<reference evidence="12" key="2">
    <citation type="journal article" date="2022" name="Microbiol. Resour. Announc.">
        <title>Metagenome Sequencing to Explore Phylogenomics of Terrestrial Cyanobacteria.</title>
        <authorList>
            <person name="Ward R.D."/>
            <person name="Stajich J.E."/>
            <person name="Johansen J.R."/>
            <person name="Huntemann M."/>
            <person name="Clum A."/>
            <person name="Foster B."/>
            <person name="Foster B."/>
            <person name="Roux S."/>
            <person name="Palaniappan K."/>
            <person name="Varghese N."/>
            <person name="Mukherjee S."/>
            <person name="Reddy T.B.K."/>
            <person name="Daum C."/>
            <person name="Copeland A."/>
            <person name="Chen I.A."/>
            <person name="Ivanova N.N."/>
            <person name="Kyrpides N.C."/>
            <person name="Shapiro N."/>
            <person name="Eloe-Fadrosh E.A."/>
            <person name="Pietrasiak N."/>
        </authorList>
    </citation>
    <scope>NUCLEOTIDE SEQUENCE</scope>
    <source>
        <strain evidence="12">UHER 2000/2452</strain>
    </source>
</reference>
<feature type="active site" description="Nucleophile" evidence="9">
    <location>
        <position position="335"/>
    </location>
</feature>
<dbReference type="InterPro" id="IPR029055">
    <property type="entry name" value="Ntn_hydrolases_N"/>
</dbReference>
<evidence type="ECO:0000256" key="6">
    <source>
        <dbReference type="ARBA" id="ARBA00023145"/>
    </source>
</evidence>
<dbReference type="PANTHER" id="PTHR43199:SF1">
    <property type="entry name" value="GLUTATHIONE HYDROLASE PROENZYME"/>
    <property type="match status" value="1"/>
</dbReference>
<dbReference type="GO" id="GO:0103068">
    <property type="term" value="F:leukotriene C4 gamma-glutamyl transferase activity"/>
    <property type="evidence" value="ECO:0007669"/>
    <property type="project" value="UniProtKB-EC"/>
</dbReference>
<dbReference type="GO" id="GO:0006750">
    <property type="term" value="P:glutathione biosynthetic process"/>
    <property type="evidence" value="ECO:0007669"/>
    <property type="project" value="UniProtKB-KW"/>
</dbReference>
<keyword evidence="6 11" id="KW-0865">Zymogen</keyword>
<comment type="PTM">
    <text evidence="11">Cleaved by autocatalysis into a large and a small subunit.</text>
</comment>
<dbReference type="InterPro" id="IPR043137">
    <property type="entry name" value="GGT_ssub_C"/>
</dbReference>
<proteinExistence type="inferred from homology"/>
<dbReference type="EMBL" id="JAHHHD010000030">
    <property type="protein sequence ID" value="MBW4661119.1"/>
    <property type="molecule type" value="Genomic_DNA"/>
</dbReference>
<evidence type="ECO:0000313" key="13">
    <source>
        <dbReference type="Proteomes" id="UP000757435"/>
    </source>
</evidence>
<dbReference type="NCBIfam" id="TIGR00066">
    <property type="entry name" value="g_glut_trans"/>
    <property type="match status" value="1"/>
</dbReference>
<accession>A0A951QFM8</accession>
<evidence type="ECO:0000256" key="11">
    <source>
        <dbReference type="RuleBase" id="RU368036"/>
    </source>
</evidence>
<comment type="pathway">
    <text evidence="11">Sulfur metabolism; glutathione metabolism.</text>
</comment>
<dbReference type="Proteomes" id="UP000757435">
    <property type="component" value="Unassembled WGS sequence"/>
</dbReference>
<evidence type="ECO:0000256" key="3">
    <source>
        <dbReference type="ARBA" id="ARBA00009381"/>
    </source>
</evidence>
<evidence type="ECO:0000256" key="9">
    <source>
        <dbReference type="PIRSR" id="PIRSR600101-1"/>
    </source>
</evidence>
<keyword evidence="5 11" id="KW-0378">Hydrolase</keyword>
<comment type="caution">
    <text evidence="12">The sequence shown here is derived from an EMBL/GenBank/DDBJ whole genome shotgun (WGS) entry which is preliminary data.</text>
</comment>
<reference evidence="12" key="1">
    <citation type="submission" date="2021-05" db="EMBL/GenBank/DDBJ databases">
        <authorList>
            <person name="Pietrasiak N."/>
            <person name="Ward R."/>
            <person name="Stajich J.E."/>
            <person name="Kurbessoian T."/>
        </authorList>
    </citation>
    <scope>NUCLEOTIDE SEQUENCE</scope>
    <source>
        <strain evidence="12">UHER 2000/2452</strain>
    </source>
</reference>